<dbReference type="Proteomes" id="UP000054047">
    <property type="component" value="Unassembled WGS sequence"/>
</dbReference>
<evidence type="ECO:0000313" key="2">
    <source>
        <dbReference type="Proteomes" id="UP000054047"/>
    </source>
</evidence>
<name>A0A0C2GQE0_9BILA</name>
<dbReference type="EMBL" id="KN730226">
    <property type="protein sequence ID" value="KIH61319.1"/>
    <property type="molecule type" value="Genomic_DNA"/>
</dbReference>
<organism evidence="1 2">
    <name type="scientific">Ancylostoma duodenale</name>
    <dbReference type="NCBI Taxonomy" id="51022"/>
    <lineage>
        <taxon>Eukaryota</taxon>
        <taxon>Metazoa</taxon>
        <taxon>Ecdysozoa</taxon>
        <taxon>Nematoda</taxon>
        <taxon>Chromadorea</taxon>
        <taxon>Rhabditida</taxon>
        <taxon>Rhabditina</taxon>
        <taxon>Rhabditomorpha</taxon>
        <taxon>Strongyloidea</taxon>
        <taxon>Ancylostomatidae</taxon>
        <taxon>Ancylostomatinae</taxon>
        <taxon>Ancylostoma</taxon>
    </lineage>
</organism>
<reference evidence="1 2" key="1">
    <citation type="submission" date="2013-12" db="EMBL/GenBank/DDBJ databases">
        <title>Draft genome of the parsitic nematode Ancylostoma duodenale.</title>
        <authorList>
            <person name="Mitreva M."/>
        </authorList>
    </citation>
    <scope>NUCLEOTIDE SEQUENCE [LARGE SCALE GENOMIC DNA]</scope>
    <source>
        <strain evidence="1 2">Zhejiang</strain>
    </source>
</reference>
<gene>
    <name evidence="1" type="ORF">ANCDUO_08413</name>
</gene>
<dbReference type="AlphaFoldDB" id="A0A0C2GQE0"/>
<sequence>MVWQWRFFIVSAKQKIEFMNKTNVEPADYPSWNRDMLIAEIKELVQSVYSGNHLEEILKEIIGYYIDRGEQKEFEFYINRYTEENDVFFVVPTVVGILARRDAGWKIYAYSLDHYNDATWSKDVPKKLRG</sequence>
<dbReference type="OrthoDB" id="5854651at2759"/>
<protein>
    <submittedName>
        <fullName evidence="1">Uncharacterized protein</fullName>
    </submittedName>
</protein>
<evidence type="ECO:0000313" key="1">
    <source>
        <dbReference type="EMBL" id="KIH61319.1"/>
    </source>
</evidence>
<accession>A0A0C2GQE0</accession>
<proteinExistence type="predicted"/>
<keyword evidence="2" id="KW-1185">Reference proteome</keyword>